<evidence type="ECO:0000313" key="2">
    <source>
        <dbReference type="EMBL" id="KAK4251325.1"/>
    </source>
</evidence>
<proteinExistence type="predicted"/>
<organism evidence="2 3">
    <name type="scientific">Corynascus novoguineensis</name>
    <dbReference type="NCBI Taxonomy" id="1126955"/>
    <lineage>
        <taxon>Eukaryota</taxon>
        <taxon>Fungi</taxon>
        <taxon>Dikarya</taxon>
        <taxon>Ascomycota</taxon>
        <taxon>Pezizomycotina</taxon>
        <taxon>Sordariomycetes</taxon>
        <taxon>Sordariomycetidae</taxon>
        <taxon>Sordariales</taxon>
        <taxon>Chaetomiaceae</taxon>
        <taxon>Corynascus</taxon>
    </lineage>
</organism>
<feature type="region of interest" description="Disordered" evidence="1">
    <location>
        <begin position="100"/>
        <end position="125"/>
    </location>
</feature>
<dbReference type="EMBL" id="MU857606">
    <property type="protein sequence ID" value="KAK4251325.1"/>
    <property type="molecule type" value="Genomic_DNA"/>
</dbReference>
<dbReference type="InterPro" id="IPR054208">
    <property type="entry name" value="DUF6914"/>
</dbReference>
<dbReference type="Proteomes" id="UP001303647">
    <property type="component" value="Unassembled WGS sequence"/>
</dbReference>
<reference evidence="2" key="1">
    <citation type="journal article" date="2023" name="Mol. Phylogenet. Evol.">
        <title>Genome-scale phylogeny and comparative genomics of the fungal order Sordariales.</title>
        <authorList>
            <person name="Hensen N."/>
            <person name="Bonometti L."/>
            <person name="Westerberg I."/>
            <person name="Brannstrom I.O."/>
            <person name="Guillou S."/>
            <person name="Cros-Aarteil S."/>
            <person name="Calhoun S."/>
            <person name="Haridas S."/>
            <person name="Kuo A."/>
            <person name="Mondo S."/>
            <person name="Pangilinan J."/>
            <person name="Riley R."/>
            <person name="LaButti K."/>
            <person name="Andreopoulos B."/>
            <person name="Lipzen A."/>
            <person name="Chen C."/>
            <person name="Yan M."/>
            <person name="Daum C."/>
            <person name="Ng V."/>
            <person name="Clum A."/>
            <person name="Steindorff A."/>
            <person name="Ohm R.A."/>
            <person name="Martin F."/>
            <person name="Silar P."/>
            <person name="Natvig D.O."/>
            <person name="Lalanne C."/>
            <person name="Gautier V."/>
            <person name="Ament-Velasquez S.L."/>
            <person name="Kruys A."/>
            <person name="Hutchinson M.I."/>
            <person name="Powell A.J."/>
            <person name="Barry K."/>
            <person name="Miller A.N."/>
            <person name="Grigoriev I.V."/>
            <person name="Debuchy R."/>
            <person name="Gladieux P."/>
            <person name="Hiltunen Thoren M."/>
            <person name="Johannesson H."/>
        </authorList>
    </citation>
    <scope>NUCLEOTIDE SEQUENCE</scope>
    <source>
        <strain evidence="2">CBS 359.72</strain>
    </source>
</reference>
<dbReference type="Pfam" id="PF21858">
    <property type="entry name" value="DUF6914"/>
    <property type="match status" value="2"/>
</dbReference>
<evidence type="ECO:0000256" key="1">
    <source>
        <dbReference type="SAM" id="MobiDB-lite"/>
    </source>
</evidence>
<name>A0AAN7CZN0_9PEZI</name>
<evidence type="ECO:0000313" key="3">
    <source>
        <dbReference type="Proteomes" id="UP001303647"/>
    </source>
</evidence>
<accession>A0AAN7CZN0</accession>
<dbReference type="AlphaFoldDB" id="A0AAN7CZN0"/>
<keyword evidence="3" id="KW-1185">Reference proteome</keyword>
<protein>
    <submittedName>
        <fullName evidence="2">Uncharacterized protein</fullName>
    </submittedName>
</protein>
<comment type="caution">
    <text evidence="2">The sequence shown here is derived from an EMBL/GenBank/DDBJ whole genome shotgun (WGS) entry which is preliminary data.</text>
</comment>
<sequence>MVSNKKTTLCSLYRSGVTNNEERKYHWGFLVRPKHERDMEVPGTRYHVKNHPVQGGCPARERVGVIRADEHGRAVGTAEFDWDRIERVAREYVARKTASGRYTIEQDTQQPKPTWDMLQGKETIP</sequence>
<reference evidence="2" key="2">
    <citation type="submission" date="2023-05" db="EMBL/GenBank/DDBJ databases">
        <authorList>
            <consortium name="Lawrence Berkeley National Laboratory"/>
            <person name="Steindorff A."/>
            <person name="Hensen N."/>
            <person name="Bonometti L."/>
            <person name="Westerberg I."/>
            <person name="Brannstrom I.O."/>
            <person name="Guillou S."/>
            <person name="Cros-Aarteil S."/>
            <person name="Calhoun S."/>
            <person name="Haridas S."/>
            <person name="Kuo A."/>
            <person name="Mondo S."/>
            <person name="Pangilinan J."/>
            <person name="Riley R."/>
            <person name="Labutti K."/>
            <person name="Andreopoulos B."/>
            <person name="Lipzen A."/>
            <person name="Chen C."/>
            <person name="Yanf M."/>
            <person name="Daum C."/>
            <person name="Ng V."/>
            <person name="Clum A."/>
            <person name="Ohm R."/>
            <person name="Martin F."/>
            <person name="Silar P."/>
            <person name="Natvig D."/>
            <person name="Lalanne C."/>
            <person name="Gautier V."/>
            <person name="Ament-Velasquez S.L."/>
            <person name="Kruys A."/>
            <person name="Hutchinson M.I."/>
            <person name="Powell A.J."/>
            <person name="Barry K."/>
            <person name="Miller A.N."/>
            <person name="Grigoriev I.V."/>
            <person name="Debuchy R."/>
            <person name="Gladieux P."/>
            <person name="Thoren M.H."/>
            <person name="Johannesson H."/>
        </authorList>
    </citation>
    <scope>NUCLEOTIDE SEQUENCE</scope>
    <source>
        <strain evidence="2">CBS 359.72</strain>
    </source>
</reference>
<gene>
    <name evidence="2" type="ORF">C7999DRAFT_10978</name>
</gene>